<proteinExistence type="predicted"/>
<evidence type="ECO:0000313" key="1">
    <source>
        <dbReference type="EMBL" id="KAK3490518.1"/>
    </source>
</evidence>
<dbReference type="AlphaFoldDB" id="A0AAJ0I5J4"/>
<dbReference type="EMBL" id="JAULSX010000005">
    <property type="protein sequence ID" value="KAK3490518.1"/>
    <property type="molecule type" value="Genomic_DNA"/>
</dbReference>
<organism evidence="1 2">
    <name type="scientific">Neurospora hispaniola</name>
    <dbReference type="NCBI Taxonomy" id="588809"/>
    <lineage>
        <taxon>Eukaryota</taxon>
        <taxon>Fungi</taxon>
        <taxon>Dikarya</taxon>
        <taxon>Ascomycota</taxon>
        <taxon>Pezizomycotina</taxon>
        <taxon>Sordariomycetes</taxon>
        <taxon>Sordariomycetidae</taxon>
        <taxon>Sordariales</taxon>
        <taxon>Sordariaceae</taxon>
        <taxon>Neurospora</taxon>
    </lineage>
</organism>
<dbReference type="Proteomes" id="UP001285908">
    <property type="component" value="Unassembled WGS sequence"/>
</dbReference>
<gene>
    <name evidence="1" type="ORF">B0T23DRAFT_381934</name>
</gene>
<keyword evidence="2" id="KW-1185">Reference proteome</keyword>
<comment type="caution">
    <text evidence="1">The sequence shown here is derived from an EMBL/GenBank/DDBJ whole genome shotgun (WGS) entry which is preliminary data.</text>
</comment>
<sequence>MNKDWTVIKENRSSRRSLNHRNRYLLLLLLLPEGSSLCPFPMTVSLSLMPLTPLLLIMRLLSSRRAQNVVTSFPVARSILPVGSYDEG</sequence>
<accession>A0AAJ0I5J4</accession>
<evidence type="ECO:0000313" key="2">
    <source>
        <dbReference type="Proteomes" id="UP001285908"/>
    </source>
</evidence>
<dbReference type="RefSeq" id="XP_062691701.1">
    <property type="nucleotide sequence ID" value="XM_062837293.1"/>
</dbReference>
<protein>
    <submittedName>
        <fullName evidence="1">Uncharacterized protein</fullName>
    </submittedName>
</protein>
<name>A0AAJ0I5J4_9PEZI</name>
<reference evidence="1 2" key="1">
    <citation type="journal article" date="2023" name="Mol. Phylogenet. Evol.">
        <title>Genome-scale phylogeny and comparative genomics of the fungal order Sordariales.</title>
        <authorList>
            <person name="Hensen N."/>
            <person name="Bonometti L."/>
            <person name="Westerberg I."/>
            <person name="Brannstrom I.O."/>
            <person name="Guillou S."/>
            <person name="Cros-Aarteil S."/>
            <person name="Calhoun S."/>
            <person name="Haridas S."/>
            <person name="Kuo A."/>
            <person name="Mondo S."/>
            <person name="Pangilinan J."/>
            <person name="Riley R."/>
            <person name="LaButti K."/>
            <person name="Andreopoulos B."/>
            <person name="Lipzen A."/>
            <person name="Chen C."/>
            <person name="Yan M."/>
            <person name="Daum C."/>
            <person name="Ng V."/>
            <person name="Clum A."/>
            <person name="Steindorff A."/>
            <person name="Ohm R.A."/>
            <person name="Martin F."/>
            <person name="Silar P."/>
            <person name="Natvig D.O."/>
            <person name="Lalanne C."/>
            <person name="Gautier V."/>
            <person name="Ament-Velasquez S.L."/>
            <person name="Kruys A."/>
            <person name="Hutchinson M.I."/>
            <person name="Powell A.J."/>
            <person name="Barry K."/>
            <person name="Miller A.N."/>
            <person name="Grigoriev I.V."/>
            <person name="Debuchy R."/>
            <person name="Gladieux P."/>
            <person name="Hiltunen Thoren M."/>
            <person name="Johannesson H."/>
        </authorList>
    </citation>
    <scope>NUCLEOTIDE SEQUENCE [LARGE SCALE GENOMIC DNA]</scope>
    <source>
        <strain evidence="1 2">FGSC 10403</strain>
    </source>
</reference>
<dbReference type="GeneID" id="87874915"/>